<dbReference type="InterPro" id="IPR022026">
    <property type="entry name" value="DUF5981"/>
</dbReference>
<name>A0ABT1LFE3_9HYPH</name>
<organism evidence="2 3">
    <name type="scientific">Alsobacter ponti</name>
    <dbReference type="NCBI Taxonomy" id="2962936"/>
    <lineage>
        <taxon>Bacteria</taxon>
        <taxon>Pseudomonadati</taxon>
        <taxon>Pseudomonadota</taxon>
        <taxon>Alphaproteobacteria</taxon>
        <taxon>Hyphomicrobiales</taxon>
        <taxon>Alsobacteraceae</taxon>
        <taxon>Alsobacter</taxon>
    </lineage>
</organism>
<gene>
    <name evidence="2" type="ORF">NK718_16940</name>
</gene>
<dbReference type="Proteomes" id="UP001205890">
    <property type="component" value="Unassembled WGS sequence"/>
</dbReference>
<evidence type="ECO:0000259" key="1">
    <source>
        <dbReference type="Pfam" id="PF12225"/>
    </source>
</evidence>
<proteinExistence type="predicted"/>
<sequence>MVGSWRPRLFAVRHAAAAERFYAGFERVLLALAPLARRVGYDRAEGTVALVERAVKGPLFDCRMCGQCVLSSTGMSCPMNCPKALRNGPCGGVRQDGTCEVYPDMPCVWVQAWEGSRRMADGDRIAEAQPPVDHRLKGTSSWLRVMRAKRPEPAPEGARKGAATG</sequence>
<keyword evidence="3" id="KW-1185">Reference proteome</keyword>
<comment type="caution">
    <text evidence="2">The sequence shown here is derived from an EMBL/GenBank/DDBJ whole genome shotgun (WGS) entry which is preliminary data.</text>
</comment>
<feature type="domain" description="Methylene-tetrahydrofolate reductase C-terminal-like" evidence="1">
    <location>
        <begin position="45"/>
        <end position="134"/>
    </location>
</feature>
<protein>
    <submittedName>
        <fullName evidence="2">Methylenetetrahydrofolate reductase C-terminal domain-containing protein</fullName>
    </submittedName>
</protein>
<accession>A0ABT1LFE3</accession>
<evidence type="ECO:0000313" key="3">
    <source>
        <dbReference type="Proteomes" id="UP001205890"/>
    </source>
</evidence>
<dbReference type="EMBL" id="JANCLU010000018">
    <property type="protein sequence ID" value="MCP8940214.1"/>
    <property type="molecule type" value="Genomic_DNA"/>
</dbReference>
<dbReference type="Pfam" id="PF12225">
    <property type="entry name" value="DUF5981"/>
    <property type="match status" value="1"/>
</dbReference>
<reference evidence="2 3" key="1">
    <citation type="submission" date="2022-07" db="EMBL/GenBank/DDBJ databases">
        <authorList>
            <person name="Li W.-J."/>
            <person name="Deng Q.-Q."/>
        </authorList>
    </citation>
    <scope>NUCLEOTIDE SEQUENCE [LARGE SCALE GENOMIC DNA]</scope>
    <source>
        <strain evidence="2 3">SYSU M60028</strain>
    </source>
</reference>
<evidence type="ECO:0000313" key="2">
    <source>
        <dbReference type="EMBL" id="MCP8940214.1"/>
    </source>
</evidence>